<protein>
    <recommendedName>
        <fullName evidence="4">Acyltransferase family protein</fullName>
    </recommendedName>
</protein>
<gene>
    <name evidence="2" type="ORF">RS84_00274</name>
</gene>
<evidence type="ECO:0000313" key="3">
    <source>
        <dbReference type="Proteomes" id="UP000033900"/>
    </source>
</evidence>
<feature type="transmembrane region" description="Helical" evidence="1">
    <location>
        <begin position="119"/>
        <end position="135"/>
    </location>
</feature>
<dbReference type="RefSeq" id="WP_152641721.1">
    <property type="nucleotide sequence ID" value="NZ_JYJB01000004.1"/>
</dbReference>
<feature type="transmembrane region" description="Helical" evidence="1">
    <location>
        <begin position="155"/>
        <end position="175"/>
    </location>
</feature>
<dbReference type="STRING" id="273678.RS84_00274"/>
<dbReference type="PANTHER" id="PTHR37312">
    <property type="entry name" value="MEMBRANE-BOUND ACYLTRANSFERASE YKRP-RELATED"/>
    <property type="match status" value="1"/>
</dbReference>
<dbReference type="PATRIC" id="fig|273678.4.peg.268"/>
<feature type="transmembrane region" description="Helical" evidence="1">
    <location>
        <begin position="236"/>
        <end position="255"/>
    </location>
</feature>
<organism evidence="2 3">
    <name type="scientific">Microbacterium hydrocarbonoxydans</name>
    <dbReference type="NCBI Taxonomy" id="273678"/>
    <lineage>
        <taxon>Bacteria</taxon>
        <taxon>Bacillati</taxon>
        <taxon>Actinomycetota</taxon>
        <taxon>Actinomycetes</taxon>
        <taxon>Micrococcales</taxon>
        <taxon>Microbacteriaceae</taxon>
        <taxon>Microbacterium</taxon>
    </lineage>
</organism>
<keyword evidence="1" id="KW-0812">Transmembrane</keyword>
<reference evidence="2 3" key="1">
    <citation type="submission" date="2015-02" db="EMBL/GenBank/DDBJ databases">
        <title>Draft genome sequences of ten Microbacterium spp. with emphasis on heavy metal contaminated environments.</title>
        <authorList>
            <person name="Corretto E."/>
        </authorList>
    </citation>
    <scope>NUCLEOTIDE SEQUENCE [LARGE SCALE GENOMIC DNA]</scope>
    <source>
        <strain evidence="2 3">SA35</strain>
    </source>
</reference>
<keyword evidence="1" id="KW-1133">Transmembrane helix</keyword>
<keyword evidence="1" id="KW-0472">Membrane</keyword>
<dbReference type="InterPro" id="IPR052734">
    <property type="entry name" value="Nod_factor_acetyltransferase"/>
</dbReference>
<name>A0A0M2HQX6_9MICO</name>
<dbReference type="EMBL" id="JYJB01000004">
    <property type="protein sequence ID" value="KJL49162.1"/>
    <property type="molecule type" value="Genomic_DNA"/>
</dbReference>
<feature type="transmembrane region" description="Helical" evidence="1">
    <location>
        <begin position="297"/>
        <end position="317"/>
    </location>
</feature>
<evidence type="ECO:0008006" key="4">
    <source>
        <dbReference type="Google" id="ProtNLM"/>
    </source>
</evidence>
<feature type="transmembrane region" description="Helical" evidence="1">
    <location>
        <begin position="204"/>
        <end position="224"/>
    </location>
</feature>
<dbReference type="PANTHER" id="PTHR37312:SF1">
    <property type="entry name" value="MEMBRANE-BOUND ACYLTRANSFERASE YKRP-RELATED"/>
    <property type="match status" value="1"/>
</dbReference>
<keyword evidence="3" id="KW-1185">Reference proteome</keyword>
<dbReference type="AlphaFoldDB" id="A0A0M2HQX6"/>
<evidence type="ECO:0000313" key="2">
    <source>
        <dbReference type="EMBL" id="KJL49162.1"/>
    </source>
</evidence>
<comment type="caution">
    <text evidence="2">The sequence shown here is derived from an EMBL/GenBank/DDBJ whole genome shotgun (WGS) entry which is preliminary data.</text>
</comment>
<feature type="transmembrane region" description="Helical" evidence="1">
    <location>
        <begin position="182"/>
        <end position="198"/>
    </location>
</feature>
<evidence type="ECO:0000256" key="1">
    <source>
        <dbReference type="SAM" id="Phobius"/>
    </source>
</evidence>
<dbReference type="Proteomes" id="UP000033900">
    <property type="component" value="Unassembled WGS sequence"/>
</dbReference>
<sequence length="360" mass="38399">MPERSLLRQGLDMRLITQNSTAQPAEPASVKPTALIGSAADTGAMLDQLPDRSGAVDLVRLIAVGAIVAGHAFTKEVTQDWLYTWHVAVFFILTGYLWKPGRALSTEVSRRAVSLGKPYVAAFAVLAVALLLVRPDDAAGKIIRALAGGRYAQMPFVTLWFVSALFFTAVLFRLIERLPYPLQWAIGITGAAIAWTWSGPLSRTPLGIGYIATCLIYVLIGDALRRARERVTHPAMTGAAVLVLGAILVAVGWAAPLDIKLGDDGTPVFSTLASSAVSIGLILLAEAIVRPGPFSKLCTLLALPLLTVVLLHPLVLWLDIPSWAQFAIGVAIPLAIGIAALRTPLAPWITGQNRLRTTPA</sequence>
<feature type="transmembrane region" description="Helical" evidence="1">
    <location>
        <begin position="323"/>
        <end position="341"/>
    </location>
</feature>
<proteinExistence type="predicted"/>
<feature type="transmembrane region" description="Helical" evidence="1">
    <location>
        <begin position="267"/>
        <end position="285"/>
    </location>
</feature>
<feature type="transmembrane region" description="Helical" evidence="1">
    <location>
        <begin position="80"/>
        <end position="98"/>
    </location>
</feature>
<accession>A0A0M2HQX6</accession>
<dbReference type="OrthoDB" id="3746662at2"/>